<dbReference type="AlphaFoldDB" id="A0A397VXX6"/>
<dbReference type="PANTHER" id="PTHR45786">
    <property type="entry name" value="DNA BINDING PROTEIN-LIKE"/>
    <property type="match status" value="1"/>
</dbReference>
<dbReference type="STRING" id="44941.A0A397VXX6"/>
<accession>A0A397VXX6</accession>
<proteinExistence type="predicted"/>
<keyword evidence="2" id="KW-1185">Reference proteome</keyword>
<reference evidence="1 2" key="1">
    <citation type="submission" date="2018-06" db="EMBL/GenBank/DDBJ databases">
        <title>Comparative genomics reveals the genomic features of Rhizophagus irregularis, R. cerebriforme, R. diaphanum and Gigaspora rosea, and their symbiotic lifestyle signature.</title>
        <authorList>
            <person name="Morin E."/>
            <person name="San Clemente H."/>
            <person name="Chen E.C.H."/>
            <person name="De La Providencia I."/>
            <person name="Hainaut M."/>
            <person name="Kuo A."/>
            <person name="Kohler A."/>
            <person name="Murat C."/>
            <person name="Tang N."/>
            <person name="Roy S."/>
            <person name="Loubradou J."/>
            <person name="Henrissat B."/>
            <person name="Grigoriev I.V."/>
            <person name="Corradi N."/>
            <person name="Roux C."/>
            <person name="Martin F.M."/>
        </authorList>
    </citation>
    <scope>NUCLEOTIDE SEQUENCE [LARGE SCALE GENOMIC DNA]</scope>
    <source>
        <strain evidence="1 2">DAOM 194757</strain>
    </source>
</reference>
<sequence length="167" mass="19202">MGVKLDDNLASRDGIYTFRAQGKIYHLIGSLLLIDGIPKFLQLYIYDTELETANRLSLMPRLLQDILEFIKMLLNQLNPFVANFHFISSSMNITELCLLIKADHGLDQRIYNKPIASQVATIWVEDNDSINYTECDIIVHSQSKSLLRVSELSRSYDPMQYSLLFPQ</sequence>
<evidence type="ECO:0000313" key="2">
    <source>
        <dbReference type="Proteomes" id="UP000266673"/>
    </source>
</evidence>
<dbReference type="Proteomes" id="UP000266673">
    <property type="component" value="Unassembled WGS sequence"/>
</dbReference>
<dbReference type="PANTHER" id="PTHR45786:SF74">
    <property type="entry name" value="ATP-DEPENDENT DNA HELICASE"/>
    <property type="match status" value="1"/>
</dbReference>
<name>A0A397VXX6_9GLOM</name>
<comment type="caution">
    <text evidence="1">The sequence shown here is derived from an EMBL/GenBank/DDBJ whole genome shotgun (WGS) entry which is preliminary data.</text>
</comment>
<dbReference type="EMBL" id="QKWP01000144">
    <property type="protein sequence ID" value="RIB26187.1"/>
    <property type="molecule type" value="Genomic_DNA"/>
</dbReference>
<evidence type="ECO:0000313" key="1">
    <source>
        <dbReference type="EMBL" id="RIB26187.1"/>
    </source>
</evidence>
<dbReference type="OrthoDB" id="1748060at2759"/>
<feature type="non-terminal residue" evidence="1">
    <location>
        <position position="167"/>
    </location>
</feature>
<protein>
    <submittedName>
        <fullName evidence="1">Uncharacterized protein</fullName>
    </submittedName>
</protein>
<gene>
    <name evidence="1" type="ORF">C2G38_1997027</name>
</gene>
<organism evidence="1 2">
    <name type="scientific">Gigaspora rosea</name>
    <dbReference type="NCBI Taxonomy" id="44941"/>
    <lineage>
        <taxon>Eukaryota</taxon>
        <taxon>Fungi</taxon>
        <taxon>Fungi incertae sedis</taxon>
        <taxon>Mucoromycota</taxon>
        <taxon>Glomeromycotina</taxon>
        <taxon>Glomeromycetes</taxon>
        <taxon>Diversisporales</taxon>
        <taxon>Gigasporaceae</taxon>
        <taxon>Gigaspora</taxon>
    </lineage>
</organism>